<dbReference type="AlphaFoldDB" id="A0A443J3K0"/>
<accession>A0A443J3K0</accession>
<name>A0A443J3K0_9BACI</name>
<keyword evidence="2" id="KW-0238">DNA-binding</keyword>
<dbReference type="InterPro" id="IPR010981">
    <property type="entry name" value="SinR/SinI_dimer_dom"/>
</dbReference>
<feature type="domain" description="Sin" evidence="1">
    <location>
        <begin position="4"/>
        <end position="42"/>
    </location>
</feature>
<evidence type="ECO:0000313" key="3">
    <source>
        <dbReference type="Proteomes" id="UP000273811"/>
    </source>
</evidence>
<dbReference type="SUPFAM" id="SSF47406">
    <property type="entry name" value="SinR repressor dimerisation domain-like"/>
    <property type="match status" value="1"/>
</dbReference>
<comment type="caution">
    <text evidence="2">The sequence shown here is derived from an EMBL/GenBank/DDBJ whole genome shotgun (WGS) entry which is preliminary data.</text>
</comment>
<dbReference type="PROSITE" id="PS51500">
    <property type="entry name" value="SIN"/>
    <property type="match status" value="1"/>
</dbReference>
<dbReference type="InterPro" id="IPR036281">
    <property type="entry name" value="SinR/SinI_dimer_dom_sf"/>
</dbReference>
<evidence type="ECO:0000259" key="1">
    <source>
        <dbReference type="PROSITE" id="PS51500"/>
    </source>
</evidence>
<dbReference type="EMBL" id="QYTU02000001">
    <property type="protein sequence ID" value="RWR15042.1"/>
    <property type="molecule type" value="Genomic_DNA"/>
</dbReference>
<dbReference type="RefSeq" id="WP_120068247.1">
    <property type="nucleotide sequence ID" value="NZ_CP126113.1"/>
</dbReference>
<organism evidence="2 3">
    <name type="scientific">Siminovitchia fortis</name>
    <dbReference type="NCBI Taxonomy" id="254758"/>
    <lineage>
        <taxon>Bacteria</taxon>
        <taxon>Bacillati</taxon>
        <taxon>Bacillota</taxon>
        <taxon>Bacilli</taxon>
        <taxon>Bacillales</taxon>
        <taxon>Bacillaceae</taxon>
        <taxon>Siminovitchia</taxon>
    </lineage>
</organism>
<keyword evidence="3" id="KW-1185">Reference proteome</keyword>
<gene>
    <name evidence="2" type="primary">sinI</name>
    <name evidence="2" type="ORF">D4N35_000415</name>
</gene>
<protein>
    <submittedName>
        <fullName evidence="2">DNA-binding anti-repressor SinI</fullName>
    </submittedName>
</protein>
<evidence type="ECO:0000313" key="2">
    <source>
        <dbReference type="EMBL" id="RWR15042.1"/>
    </source>
</evidence>
<dbReference type="GO" id="GO:0046983">
    <property type="term" value="F:protein dimerization activity"/>
    <property type="evidence" value="ECO:0007669"/>
    <property type="project" value="InterPro"/>
</dbReference>
<dbReference type="GO" id="GO:0006355">
    <property type="term" value="P:regulation of DNA-templated transcription"/>
    <property type="evidence" value="ECO:0007669"/>
    <property type="project" value="InterPro"/>
</dbReference>
<sequence length="53" mass="6486">MGEYKGDSQYLDLDYEWVLLLKEAKQLNMRKEEIRIFFKSKGIERELLKTEMK</sequence>
<dbReference type="Pfam" id="PF08671">
    <property type="entry name" value="SinI"/>
    <property type="match status" value="1"/>
</dbReference>
<dbReference type="OrthoDB" id="2943144at2"/>
<proteinExistence type="predicted"/>
<dbReference type="GO" id="GO:0003677">
    <property type="term" value="F:DNA binding"/>
    <property type="evidence" value="ECO:0007669"/>
    <property type="project" value="UniProtKB-KW"/>
</dbReference>
<reference evidence="2" key="1">
    <citation type="submission" date="2018-12" db="EMBL/GenBank/DDBJ databases">
        <authorList>
            <person name="Sun L."/>
            <person name="Chen Z."/>
        </authorList>
    </citation>
    <scope>NUCLEOTIDE SEQUENCE [LARGE SCALE GENOMIC DNA]</scope>
    <source>
        <strain evidence="2">DSM 16012</strain>
    </source>
</reference>
<dbReference type="Proteomes" id="UP000273811">
    <property type="component" value="Unassembled WGS sequence"/>
</dbReference>